<reference evidence="1" key="1">
    <citation type="submission" date="2020-05" db="EMBL/GenBank/DDBJ databases">
        <authorList>
            <person name="Chiriac C."/>
            <person name="Salcher M."/>
            <person name="Ghai R."/>
            <person name="Kavagutti S V."/>
        </authorList>
    </citation>
    <scope>NUCLEOTIDE SEQUENCE</scope>
</reference>
<evidence type="ECO:0000313" key="1">
    <source>
        <dbReference type="EMBL" id="CAB5223869.1"/>
    </source>
</evidence>
<accession>A0A6J7X3M9</accession>
<name>A0A6J7X3M9_9CAUD</name>
<protein>
    <submittedName>
        <fullName evidence="1">Uncharacterized protein</fullName>
    </submittedName>
</protein>
<proteinExistence type="predicted"/>
<dbReference type="EMBL" id="LR798324">
    <property type="protein sequence ID" value="CAB5223869.1"/>
    <property type="molecule type" value="Genomic_DNA"/>
</dbReference>
<organism evidence="1">
    <name type="scientific">uncultured Caudovirales phage</name>
    <dbReference type="NCBI Taxonomy" id="2100421"/>
    <lineage>
        <taxon>Viruses</taxon>
        <taxon>Duplodnaviria</taxon>
        <taxon>Heunggongvirae</taxon>
        <taxon>Uroviricota</taxon>
        <taxon>Caudoviricetes</taxon>
        <taxon>Peduoviridae</taxon>
        <taxon>Maltschvirus</taxon>
        <taxon>Maltschvirus maltsch</taxon>
    </lineage>
</organism>
<gene>
    <name evidence="1" type="ORF">UFOVP388_32</name>
</gene>
<sequence>MNPKQISRPVYNRIVFDAKNLTVKPKAITVHPNIYKLLCKEMKHKVRIVYGMVLTNFYDKTKS</sequence>